<comment type="caution">
    <text evidence="5">The sequence shown here is derived from an EMBL/GenBank/DDBJ whole genome shotgun (WGS) entry which is preliminary data.</text>
</comment>
<dbReference type="AlphaFoldDB" id="A0A640T769"/>
<dbReference type="PANTHER" id="PTHR23026">
    <property type="entry name" value="NADPH NITROREDUCTASE"/>
    <property type="match status" value="1"/>
</dbReference>
<keyword evidence="1" id="KW-0285">Flavoprotein</keyword>
<organism evidence="5 6">
    <name type="scientific">Streptomyces glebosus</name>
    <dbReference type="NCBI Taxonomy" id="249580"/>
    <lineage>
        <taxon>Bacteria</taxon>
        <taxon>Bacillati</taxon>
        <taxon>Actinomycetota</taxon>
        <taxon>Actinomycetes</taxon>
        <taxon>Kitasatosporales</taxon>
        <taxon>Streptomycetaceae</taxon>
        <taxon>Streptomyces</taxon>
    </lineage>
</organism>
<dbReference type="Proteomes" id="UP000430079">
    <property type="component" value="Unassembled WGS sequence"/>
</dbReference>
<dbReference type="GeneID" id="90922162"/>
<gene>
    <name evidence="5" type="primary">nfnB</name>
    <name evidence="5" type="ORF">Sgleb_71950</name>
</gene>
<dbReference type="InterPro" id="IPR050627">
    <property type="entry name" value="Nitroreductase/BluB"/>
</dbReference>
<proteinExistence type="predicted"/>
<evidence type="ECO:0000313" key="6">
    <source>
        <dbReference type="Proteomes" id="UP000430079"/>
    </source>
</evidence>
<name>A0A640T769_9ACTN</name>
<evidence type="ECO:0000256" key="3">
    <source>
        <dbReference type="ARBA" id="ARBA00023002"/>
    </source>
</evidence>
<dbReference type="Gene3D" id="3.40.109.10">
    <property type="entry name" value="NADH Oxidase"/>
    <property type="match status" value="1"/>
</dbReference>
<keyword evidence="2" id="KW-0288">FMN</keyword>
<keyword evidence="3" id="KW-0560">Oxidoreductase</keyword>
<evidence type="ECO:0000256" key="2">
    <source>
        <dbReference type="ARBA" id="ARBA00022643"/>
    </source>
</evidence>
<dbReference type="RefSeq" id="WP_229894156.1">
    <property type="nucleotide sequence ID" value="NZ_BLIO01000001.1"/>
</dbReference>
<evidence type="ECO:0000313" key="5">
    <source>
        <dbReference type="EMBL" id="GFE19148.1"/>
    </source>
</evidence>
<dbReference type="SUPFAM" id="SSF55469">
    <property type="entry name" value="FMN-dependent nitroreductase-like"/>
    <property type="match status" value="1"/>
</dbReference>
<dbReference type="InterPro" id="IPR029479">
    <property type="entry name" value="Nitroreductase"/>
</dbReference>
<reference evidence="5 6" key="1">
    <citation type="submission" date="2019-12" db="EMBL/GenBank/DDBJ databases">
        <title>Whole genome shotgun sequence of Streptomyces hygroscopicus subsp. glebosus NBRC 13786.</title>
        <authorList>
            <person name="Ichikawa N."/>
            <person name="Kimura A."/>
            <person name="Kitahashi Y."/>
            <person name="Komaki H."/>
            <person name="Tamura T."/>
        </authorList>
    </citation>
    <scope>NUCLEOTIDE SEQUENCE [LARGE SCALE GENOMIC DNA]</scope>
    <source>
        <strain evidence="5 6">NBRC 13786</strain>
    </source>
</reference>
<keyword evidence="6" id="KW-1185">Reference proteome</keyword>
<accession>A0A640T769</accession>
<dbReference type="CDD" id="cd02136">
    <property type="entry name" value="PnbA_NfnB-like"/>
    <property type="match status" value="1"/>
</dbReference>
<feature type="domain" description="Nitroreductase" evidence="4">
    <location>
        <begin position="17"/>
        <end position="202"/>
    </location>
</feature>
<protein>
    <submittedName>
        <fullName evidence="5">Nitroreductase NfnB</fullName>
    </submittedName>
</protein>
<evidence type="ECO:0000259" key="4">
    <source>
        <dbReference type="Pfam" id="PF00881"/>
    </source>
</evidence>
<dbReference type="GO" id="GO:0016491">
    <property type="term" value="F:oxidoreductase activity"/>
    <property type="evidence" value="ECO:0007669"/>
    <property type="project" value="UniProtKB-KW"/>
</dbReference>
<dbReference type="Pfam" id="PF00881">
    <property type="entry name" value="Nitroreductase"/>
    <property type="match status" value="1"/>
</dbReference>
<dbReference type="EMBL" id="BLIO01000001">
    <property type="protein sequence ID" value="GFE19148.1"/>
    <property type="molecule type" value="Genomic_DNA"/>
</dbReference>
<dbReference type="InterPro" id="IPR000415">
    <property type="entry name" value="Nitroreductase-like"/>
</dbReference>
<dbReference type="PANTHER" id="PTHR23026:SF90">
    <property type="entry name" value="IODOTYROSINE DEIODINASE 1"/>
    <property type="match status" value="1"/>
</dbReference>
<evidence type="ECO:0000256" key="1">
    <source>
        <dbReference type="ARBA" id="ARBA00022630"/>
    </source>
</evidence>
<sequence>MTSLETSLEPLVAERLIRGRRAVRAYRPDPVPDTVITAVFDLAASAPSHSNTQPWSVDVVSAGARQRLGEALVQAAESGKPSPDFPLHPYTGAAAERSYAAGAIMHEARGIARGDRAGRRRAFLEGLRFYGAPHVALLSVPADADERMTADLGIYAQTLMLAMTAHGVASCPQGVLGFYADAVRSVLGPSTDKLLFGISFGYPEPGAAASMPAIPRAPLAETTRFHE</sequence>